<dbReference type="GO" id="GO:0004674">
    <property type="term" value="F:protein serine/threonine kinase activity"/>
    <property type="evidence" value="ECO:0007669"/>
    <property type="project" value="InterPro"/>
</dbReference>
<evidence type="ECO:0000313" key="6">
    <source>
        <dbReference type="EMBL" id="KAK8407416.1"/>
    </source>
</evidence>
<dbReference type="PROSITE" id="PS50011">
    <property type="entry name" value="PROTEIN_KINASE_DOM"/>
    <property type="match status" value="1"/>
</dbReference>
<keyword evidence="3" id="KW-0418">Kinase</keyword>
<keyword evidence="7" id="KW-1185">Reference proteome</keyword>
<dbReference type="AlphaFoldDB" id="A0AAW0V5F6"/>
<feature type="domain" description="Protein kinase" evidence="5">
    <location>
        <begin position="119"/>
        <end position="350"/>
    </location>
</feature>
<proteinExistence type="predicted"/>
<dbReference type="GO" id="GO:0010506">
    <property type="term" value="P:regulation of autophagy"/>
    <property type="evidence" value="ECO:0007669"/>
    <property type="project" value="InterPro"/>
</dbReference>
<dbReference type="InterPro" id="IPR000719">
    <property type="entry name" value="Prot_kinase_dom"/>
</dbReference>
<name>A0AAW0V5F6_SCYPA</name>
<dbReference type="GO" id="GO:0005829">
    <property type="term" value="C:cytosol"/>
    <property type="evidence" value="ECO:0007669"/>
    <property type="project" value="TreeGrafter"/>
</dbReference>
<comment type="caution">
    <text evidence="6">The sequence shown here is derived from an EMBL/GenBank/DDBJ whole genome shotgun (WGS) entry which is preliminary data.</text>
</comment>
<dbReference type="PROSITE" id="PS00108">
    <property type="entry name" value="PROTEIN_KINASE_ST"/>
    <property type="match status" value="1"/>
</dbReference>
<dbReference type="InterPro" id="IPR008271">
    <property type="entry name" value="Ser/Thr_kinase_AS"/>
</dbReference>
<dbReference type="CDD" id="cd00180">
    <property type="entry name" value="PKc"/>
    <property type="match status" value="1"/>
</dbReference>
<dbReference type="GO" id="GO:0000407">
    <property type="term" value="C:phagophore assembly site"/>
    <property type="evidence" value="ECO:0007669"/>
    <property type="project" value="TreeGrafter"/>
</dbReference>
<dbReference type="InterPro" id="IPR011009">
    <property type="entry name" value="Kinase-like_dom_sf"/>
</dbReference>
<dbReference type="PANTHER" id="PTHR24348:SF22">
    <property type="entry name" value="NON-SPECIFIC SERINE_THREONINE PROTEIN KINASE"/>
    <property type="match status" value="1"/>
</dbReference>
<dbReference type="Proteomes" id="UP001487740">
    <property type="component" value="Unassembled WGS sequence"/>
</dbReference>
<dbReference type="GO" id="GO:0016020">
    <property type="term" value="C:membrane"/>
    <property type="evidence" value="ECO:0007669"/>
    <property type="project" value="TreeGrafter"/>
</dbReference>
<evidence type="ECO:0000256" key="4">
    <source>
        <dbReference type="ARBA" id="ARBA00022840"/>
    </source>
</evidence>
<dbReference type="GO" id="GO:0005524">
    <property type="term" value="F:ATP binding"/>
    <property type="evidence" value="ECO:0007669"/>
    <property type="project" value="UniProtKB-KW"/>
</dbReference>
<dbReference type="GO" id="GO:0005776">
    <property type="term" value="C:autophagosome"/>
    <property type="evidence" value="ECO:0007669"/>
    <property type="project" value="TreeGrafter"/>
</dbReference>
<keyword evidence="4" id="KW-0067">ATP-binding</keyword>
<dbReference type="PANTHER" id="PTHR24348">
    <property type="entry name" value="SERINE/THREONINE-PROTEIN KINASE UNC-51-RELATED"/>
    <property type="match status" value="1"/>
</dbReference>
<organism evidence="6 7">
    <name type="scientific">Scylla paramamosain</name>
    <name type="common">Mud crab</name>
    <dbReference type="NCBI Taxonomy" id="85552"/>
    <lineage>
        <taxon>Eukaryota</taxon>
        <taxon>Metazoa</taxon>
        <taxon>Ecdysozoa</taxon>
        <taxon>Arthropoda</taxon>
        <taxon>Crustacea</taxon>
        <taxon>Multicrustacea</taxon>
        <taxon>Malacostraca</taxon>
        <taxon>Eumalacostraca</taxon>
        <taxon>Eucarida</taxon>
        <taxon>Decapoda</taxon>
        <taxon>Pleocyemata</taxon>
        <taxon>Brachyura</taxon>
        <taxon>Eubrachyura</taxon>
        <taxon>Portunoidea</taxon>
        <taxon>Portunidae</taxon>
        <taxon>Portuninae</taxon>
        <taxon>Scylla</taxon>
    </lineage>
</organism>
<dbReference type="Gene3D" id="1.10.510.10">
    <property type="entry name" value="Transferase(Phosphotransferase) domain 1"/>
    <property type="match status" value="1"/>
</dbReference>
<reference evidence="6 7" key="1">
    <citation type="submission" date="2023-03" db="EMBL/GenBank/DDBJ databases">
        <title>High-quality genome of Scylla paramamosain provides insights in environmental adaptation.</title>
        <authorList>
            <person name="Zhang L."/>
        </authorList>
    </citation>
    <scope>NUCLEOTIDE SEQUENCE [LARGE SCALE GENOMIC DNA]</scope>
    <source>
        <strain evidence="6">LZ_2023a</strain>
        <tissue evidence="6">Muscle</tissue>
    </source>
</reference>
<evidence type="ECO:0000256" key="2">
    <source>
        <dbReference type="ARBA" id="ARBA00022741"/>
    </source>
</evidence>
<dbReference type="GO" id="GO:0000045">
    <property type="term" value="P:autophagosome assembly"/>
    <property type="evidence" value="ECO:0007669"/>
    <property type="project" value="TreeGrafter"/>
</dbReference>
<keyword evidence="1" id="KW-0808">Transferase</keyword>
<accession>A0AAW0V5F6</accession>
<dbReference type="InterPro" id="IPR045269">
    <property type="entry name" value="Atg1-like"/>
</dbReference>
<evidence type="ECO:0000256" key="3">
    <source>
        <dbReference type="ARBA" id="ARBA00022777"/>
    </source>
</evidence>
<dbReference type="EMBL" id="JARAKH010000001">
    <property type="protein sequence ID" value="KAK8407416.1"/>
    <property type="molecule type" value="Genomic_DNA"/>
</dbReference>
<evidence type="ECO:0000259" key="5">
    <source>
        <dbReference type="PROSITE" id="PS50011"/>
    </source>
</evidence>
<dbReference type="SUPFAM" id="SSF56112">
    <property type="entry name" value="Protein kinase-like (PK-like)"/>
    <property type="match status" value="1"/>
</dbReference>
<protein>
    <recommendedName>
        <fullName evidence="5">Protein kinase domain-containing protein</fullName>
    </recommendedName>
</protein>
<evidence type="ECO:0000256" key="1">
    <source>
        <dbReference type="ARBA" id="ARBA00022679"/>
    </source>
</evidence>
<evidence type="ECO:0000313" key="7">
    <source>
        <dbReference type="Proteomes" id="UP001487740"/>
    </source>
</evidence>
<dbReference type="Pfam" id="PF00069">
    <property type="entry name" value="Pkinase"/>
    <property type="match status" value="1"/>
</dbReference>
<sequence>MNKGGIRHGWMEKAGEGLMEQWFDGMLLWTGVWSLLWVYCWVTWWRSTGPRALLHTSSSYTPIRQGFTSTPITVTLEMLKRAAEEATSTANDQQTWIWLRRVEAVGLQAVEARLVHGQFKQTNLLGEGTYGKVFQIQLADVDYPICIKVAKGIRCREYNLKECEMLACLCDVKGVPRVVGVSLHPDAFIMTMHGHCTLAKCIHLRGRLPSEKVLLRVLQDLSGVLAEIHYRGLCHNDIKLNNVMVELGSKTGVAVTLIDFGLMSRYGCHPFKFARKGKIKPFYDPELMRHEKTCSEATDMYSMGYLMRVILFCLPTTARHLQRLAALAMGPDSQRPSFLKLEDVFRNLAK</sequence>
<gene>
    <name evidence="6" type="ORF">O3P69_002145</name>
</gene>
<dbReference type="SMART" id="SM00220">
    <property type="entry name" value="S_TKc"/>
    <property type="match status" value="1"/>
</dbReference>
<keyword evidence="2" id="KW-0547">Nucleotide-binding</keyword>